<gene>
    <name evidence="6" type="ordered locus">TOL2_C28180</name>
</gene>
<evidence type="ECO:0000259" key="5">
    <source>
        <dbReference type="PROSITE" id="PS50111"/>
    </source>
</evidence>
<dbReference type="STRING" id="651182.TOL2_C28180"/>
<proteinExistence type="inferred from homology"/>
<evidence type="ECO:0000256" key="1">
    <source>
        <dbReference type="ARBA" id="ARBA00022481"/>
    </source>
</evidence>
<dbReference type="Gene3D" id="1.10.287.950">
    <property type="entry name" value="Methyl-accepting chemotaxis protein"/>
    <property type="match status" value="1"/>
</dbReference>
<organism evidence="6 7">
    <name type="scientific">Desulfobacula toluolica (strain DSM 7467 / Tol2)</name>
    <dbReference type="NCBI Taxonomy" id="651182"/>
    <lineage>
        <taxon>Bacteria</taxon>
        <taxon>Pseudomonadati</taxon>
        <taxon>Thermodesulfobacteriota</taxon>
        <taxon>Desulfobacteria</taxon>
        <taxon>Desulfobacterales</taxon>
        <taxon>Desulfobacteraceae</taxon>
        <taxon>Desulfobacula</taxon>
    </lineage>
</organism>
<sequence length="703" mass="77013">MKALNLNSKFILFALLISVIPLGFSLFLSIMNNQKMSSLSVEESMKLGDADMTHIVENVNSMCLAQNGLAQEVISNALKTSRNILESTGKVTLSMDEKVTWNAVNQFTKTATSIDLPKMLVGGQWLEKNQDMNSPSIIVDKTRDLSVETCTIFQRMNEKGDMLRVCTNVQKLDGKRAIGTFIPAVNPNGSPNAVVSTVLKGNTFKGRAFVVNAWYMTAYEPIYDDSNNVVGILYVGIKQKTLEKSLVDEIVKIKVGQTGHVYVLNSKGEYIVSKNNEQNGQNILDTKDGAGNFFIQDIIEKAHGLDAGNTGSHKYFLNRNEKLPQTKIVKIKYFKDWDWIIGVEAYEEDFLVVKDKIIKLGRHSNYLFVIASAIILAAVMLASFFFARRITKPIMLTTEGLYRGTDQTYLSSTQVSDSSQSLAEGSSRQAASIEETSASMEEISSMTKQNSANASQADNLMMDANKVINTATESMEQVIASMDDISKASEETSKIIKTIDEIAFQTNLLALNAAVEAARAGEAGAGFAVVADEVRNLAMRAADAAKNTAEMIEGTVKKINAGSMLVSATNKAFSKVAESSTKVGQLVSEISKASKEQSNGIEQVTSAFQDMDRVIQQNAVDTEESASAAEIMTTQTEQLREHVGDLVLLVSGKKDQGTALKNYRAIKTISSRPGSSKRKKILPRRPEKIRAVNYLPVDTDEDF</sequence>
<keyword evidence="4" id="KW-1133">Transmembrane helix</keyword>
<comment type="similarity">
    <text evidence="2">Belongs to the methyl-accepting chemotaxis (MCP) protein family.</text>
</comment>
<keyword evidence="3" id="KW-0807">Transducer</keyword>
<dbReference type="SUPFAM" id="SSF58104">
    <property type="entry name" value="Methyl-accepting chemotaxis protein (MCP) signaling domain"/>
    <property type="match status" value="1"/>
</dbReference>
<dbReference type="RefSeq" id="WP_014958189.1">
    <property type="nucleotide sequence ID" value="NC_018645.1"/>
</dbReference>
<dbReference type="EMBL" id="FO203503">
    <property type="protein sequence ID" value="CCK80978.1"/>
    <property type="molecule type" value="Genomic_DNA"/>
</dbReference>
<dbReference type="InterPro" id="IPR051310">
    <property type="entry name" value="MCP_chemotaxis"/>
</dbReference>
<evidence type="ECO:0000313" key="7">
    <source>
        <dbReference type="Proteomes" id="UP000007347"/>
    </source>
</evidence>
<dbReference type="SMART" id="SM00283">
    <property type="entry name" value="MA"/>
    <property type="match status" value="1"/>
</dbReference>
<protein>
    <submittedName>
        <fullName evidence="6">Methyl-accepting chemotaxis protein</fullName>
    </submittedName>
</protein>
<dbReference type="GO" id="GO:0006935">
    <property type="term" value="P:chemotaxis"/>
    <property type="evidence" value="ECO:0007669"/>
    <property type="project" value="InterPro"/>
</dbReference>
<dbReference type="SUPFAM" id="SSF103190">
    <property type="entry name" value="Sensory domain-like"/>
    <property type="match status" value="1"/>
</dbReference>
<dbReference type="Pfam" id="PF17201">
    <property type="entry name" value="Cache_3-Cache_2"/>
    <property type="match status" value="1"/>
</dbReference>
<reference evidence="6 7" key="1">
    <citation type="journal article" date="2013" name="Environ. Microbiol.">
        <title>Complete genome, catabolic sub-proteomes and key-metabolites of Desulfobacula toluolica Tol2, a marine, aromatic compound-degrading, sulfate-reducing bacterium.</title>
        <authorList>
            <person name="Wohlbrand L."/>
            <person name="Jacob J.H."/>
            <person name="Kube M."/>
            <person name="Mussmann M."/>
            <person name="Jarling R."/>
            <person name="Beck A."/>
            <person name="Amann R."/>
            <person name="Wilkes H."/>
            <person name="Reinhardt R."/>
            <person name="Rabus R."/>
        </authorList>
    </citation>
    <scope>NUCLEOTIDE SEQUENCE [LARGE SCALE GENOMIC DNA]</scope>
    <source>
        <strain evidence="7">DSM 7467 / Tol2</strain>
    </source>
</reference>
<dbReference type="GO" id="GO:0007165">
    <property type="term" value="P:signal transduction"/>
    <property type="evidence" value="ECO:0007669"/>
    <property type="project" value="UniProtKB-KW"/>
</dbReference>
<keyword evidence="4" id="KW-0812">Transmembrane</keyword>
<evidence type="ECO:0000256" key="2">
    <source>
        <dbReference type="ARBA" id="ARBA00029447"/>
    </source>
</evidence>
<accession>K0NLS4</accession>
<evidence type="ECO:0000256" key="4">
    <source>
        <dbReference type="SAM" id="Phobius"/>
    </source>
</evidence>
<evidence type="ECO:0000256" key="3">
    <source>
        <dbReference type="PROSITE-ProRule" id="PRU00284"/>
    </source>
</evidence>
<evidence type="ECO:0000313" key="6">
    <source>
        <dbReference type="EMBL" id="CCK80978.1"/>
    </source>
</evidence>
<dbReference type="AlphaFoldDB" id="K0NLS4"/>
<dbReference type="Pfam" id="PF00015">
    <property type="entry name" value="MCPsignal"/>
    <property type="match status" value="1"/>
</dbReference>
<dbReference type="InterPro" id="IPR004089">
    <property type="entry name" value="MCPsignal_dom"/>
</dbReference>
<dbReference type="HOGENOM" id="CLU_000445_107_12_7"/>
<dbReference type="OrthoDB" id="9816383at2"/>
<dbReference type="GO" id="GO:0005886">
    <property type="term" value="C:plasma membrane"/>
    <property type="evidence" value="ECO:0007669"/>
    <property type="project" value="TreeGrafter"/>
</dbReference>
<dbReference type="InterPro" id="IPR029151">
    <property type="entry name" value="Sensor-like_sf"/>
</dbReference>
<dbReference type="PANTHER" id="PTHR43531">
    <property type="entry name" value="PROTEIN ICFG"/>
    <property type="match status" value="1"/>
</dbReference>
<dbReference type="Proteomes" id="UP000007347">
    <property type="component" value="Chromosome"/>
</dbReference>
<keyword evidence="1" id="KW-0488">Methylation</keyword>
<keyword evidence="7" id="KW-1185">Reference proteome</keyword>
<keyword evidence="4" id="KW-0472">Membrane</keyword>
<dbReference type="PROSITE" id="PS50111">
    <property type="entry name" value="CHEMOTAXIS_TRANSDUC_2"/>
    <property type="match status" value="1"/>
</dbReference>
<dbReference type="KEGG" id="dto:TOL2_C28180"/>
<feature type="transmembrane region" description="Helical" evidence="4">
    <location>
        <begin position="366"/>
        <end position="387"/>
    </location>
</feature>
<dbReference type="PANTHER" id="PTHR43531:SF14">
    <property type="entry name" value="METHYL-ACCEPTING CHEMOTAXIS PROTEIN I-RELATED"/>
    <property type="match status" value="1"/>
</dbReference>
<dbReference type="PRINTS" id="PR00260">
    <property type="entry name" value="CHEMTRNSDUCR"/>
</dbReference>
<feature type="domain" description="Methyl-accepting transducer" evidence="5">
    <location>
        <begin position="404"/>
        <end position="633"/>
    </location>
</feature>
<dbReference type="InterPro" id="IPR033462">
    <property type="entry name" value="Cache_3-Cache_2"/>
</dbReference>
<dbReference type="InterPro" id="IPR004090">
    <property type="entry name" value="Chemotax_Me-accpt_rcpt"/>
</dbReference>
<dbReference type="Gene3D" id="3.30.450.20">
    <property type="entry name" value="PAS domain"/>
    <property type="match status" value="1"/>
</dbReference>
<name>K0NLS4_DESTT</name>
<dbReference type="GO" id="GO:0004888">
    <property type="term" value="F:transmembrane signaling receptor activity"/>
    <property type="evidence" value="ECO:0007669"/>
    <property type="project" value="InterPro"/>
</dbReference>
<dbReference type="CDD" id="cd12912">
    <property type="entry name" value="PDC2_MCP_like"/>
    <property type="match status" value="1"/>
</dbReference>